<dbReference type="InterPro" id="IPR043502">
    <property type="entry name" value="DNA/RNA_pol_sf"/>
</dbReference>
<dbReference type="InterPro" id="IPR053134">
    <property type="entry name" value="RNA-dir_DNA_polymerase"/>
</dbReference>
<protein>
    <recommendedName>
        <fullName evidence="1">Reverse transcriptase domain-containing protein</fullName>
    </recommendedName>
</protein>
<sequence length="290" mass="33127">MKDGFNPKAYKLMAKAGYDFTTHTEFESLKILEQPKLSSIQKKLLREGHTIPVSRKGLGYKSPEPICITRNGKEKVVNNNHITVEEVKRHGEGETSCHHNTILEELEIETPEEDVEDVPQNLEDGGQSTIDELKEEMSGLDPKVAVHHLAIKPGYRSIKIMIDATTRHEALSFMDVSSGYNQIQMALSDEEITAFKTPKGIYCYKCYIDDLVVKSKRRQDHLKDVKVVLDRLRKYQLRMNPLKCTFSVTSGKFLGFIVRHRAIEIDQPKIDVIQKMPRPKSLHDLRSLQG</sequence>
<dbReference type="AlphaFoldDB" id="A0A5D3DQM1"/>
<dbReference type="OrthoDB" id="101614at2759"/>
<accession>A0A5D3DQM1</accession>
<dbReference type="SUPFAM" id="SSF56672">
    <property type="entry name" value="DNA/RNA polymerases"/>
    <property type="match status" value="1"/>
</dbReference>
<dbReference type="PANTHER" id="PTHR24559">
    <property type="entry name" value="TRANSPOSON TY3-I GAG-POL POLYPROTEIN"/>
    <property type="match status" value="1"/>
</dbReference>
<dbReference type="EMBL" id="SSTE01008544">
    <property type="protein sequence ID" value="KAA0055193.1"/>
    <property type="molecule type" value="Genomic_DNA"/>
</dbReference>
<dbReference type="PANTHER" id="PTHR24559:SF439">
    <property type="entry name" value="RETROTRANSPOSON, UNCLASSIFIED-LIKE PROTEIN"/>
    <property type="match status" value="1"/>
</dbReference>
<dbReference type="Proteomes" id="UP000321393">
    <property type="component" value="Unassembled WGS sequence"/>
</dbReference>
<dbReference type="CDD" id="cd01647">
    <property type="entry name" value="RT_LTR"/>
    <property type="match status" value="1"/>
</dbReference>
<evidence type="ECO:0000259" key="1">
    <source>
        <dbReference type="Pfam" id="PF00078"/>
    </source>
</evidence>
<dbReference type="EMBL" id="SSTD01003745">
    <property type="protein sequence ID" value="TYK25785.1"/>
    <property type="molecule type" value="Genomic_DNA"/>
</dbReference>
<dbReference type="Pfam" id="PF00078">
    <property type="entry name" value="RVT_1"/>
    <property type="match status" value="1"/>
</dbReference>
<dbReference type="InterPro" id="IPR043128">
    <property type="entry name" value="Rev_trsase/Diguanyl_cyclase"/>
</dbReference>
<feature type="domain" description="Reverse transcriptase" evidence="1">
    <location>
        <begin position="204"/>
        <end position="258"/>
    </location>
</feature>
<dbReference type="Proteomes" id="UP000321947">
    <property type="component" value="Unassembled WGS sequence"/>
</dbReference>
<proteinExistence type="predicted"/>
<evidence type="ECO:0000313" key="2">
    <source>
        <dbReference type="EMBL" id="KAA0055193.1"/>
    </source>
</evidence>
<evidence type="ECO:0000313" key="3">
    <source>
        <dbReference type="EMBL" id="TYK25785.1"/>
    </source>
</evidence>
<dbReference type="Gene3D" id="3.30.70.270">
    <property type="match status" value="1"/>
</dbReference>
<name>A0A5D3DQM1_CUCMM</name>
<organism evidence="3 5">
    <name type="scientific">Cucumis melo var. makuwa</name>
    <name type="common">Oriental melon</name>
    <dbReference type="NCBI Taxonomy" id="1194695"/>
    <lineage>
        <taxon>Eukaryota</taxon>
        <taxon>Viridiplantae</taxon>
        <taxon>Streptophyta</taxon>
        <taxon>Embryophyta</taxon>
        <taxon>Tracheophyta</taxon>
        <taxon>Spermatophyta</taxon>
        <taxon>Magnoliopsida</taxon>
        <taxon>eudicotyledons</taxon>
        <taxon>Gunneridae</taxon>
        <taxon>Pentapetalae</taxon>
        <taxon>rosids</taxon>
        <taxon>fabids</taxon>
        <taxon>Cucurbitales</taxon>
        <taxon>Cucurbitaceae</taxon>
        <taxon>Benincaseae</taxon>
        <taxon>Cucumis</taxon>
    </lineage>
</organism>
<gene>
    <name evidence="3" type="ORF">E5676_scaffold640G00260</name>
    <name evidence="2" type="ORF">E6C27_scaffold80G00300</name>
</gene>
<comment type="caution">
    <text evidence="3">The sequence shown here is derived from an EMBL/GenBank/DDBJ whole genome shotgun (WGS) entry which is preliminary data.</text>
</comment>
<reference evidence="4 5" key="1">
    <citation type="submission" date="2019-08" db="EMBL/GenBank/DDBJ databases">
        <title>Draft genome sequences of two oriental melons (Cucumis melo L. var makuwa).</title>
        <authorList>
            <person name="Kwon S.-Y."/>
        </authorList>
    </citation>
    <scope>NUCLEOTIDE SEQUENCE [LARGE SCALE GENOMIC DNA]</scope>
    <source>
        <strain evidence="5">cv. Chang Bougi</strain>
        <strain evidence="4">cv. SW 3</strain>
        <tissue evidence="3">Leaf</tissue>
    </source>
</reference>
<evidence type="ECO:0000313" key="4">
    <source>
        <dbReference type="Proteomes" id="UP000321393"/>
    </source>
</evidence>
<evidence type="ECO:0000313" key="5">
    <source>
        <dbReference type="Proteomes" id="UP000321947"/>
    </source>
</evidence>
<dbReference type="InterPro" id="IPR000477">
    <property type="entry name" value="RT_dom"/>
</dbReference>